<dbReference type="InterPro" id="IPR013783">
    <property type="entry name" value="Ig-like_fold"/>
</dbReference>
<protein>
    <recommendedName>
        <fullName evidence="4">Ig-like domain-containing protein</fullName>
    </recommendedName>
</protein>
<dbReference type="Proteomes" id="UP001139157">
    <property type="component" value="Unassembled WGS sequence"/>
</dbReference>
<dbReference type="Gene3D" id="2.60.40.10">
    <property type="entry name" value="Immunoglobulins"/>
    <property type="match status" value="1"/>
</dbReference>
<comment type="caution">
    <text evidence="2">The sequence shown here is derived from an EMBL/GenBank/DDBJ whole genome shotgun (WGS) entry which is preliminary data.</text>
</comment>
<evidence type="ECO:0000313" key="2">
    <source>
        <dbReference type="EMBL" id="MCM6776792.1"/>
    </source>
</evidence>
<reference evidence="2" key="1">
    <citation type="submission" date="2022-06" db="EMBL/GenBank/DDBJ databases">
        <title>Novel species in genus nocardia.</title>
        <authorList>
            <person name="Li F."/>
        </authorList>
    </citation>
    <scope>NUCLEOTIDE SEQUENCE</scope>
    <source>
        <strain evidence="2">CDC141</strain>
    </source>
</reference>
<dbReference type="GO" id="GO:0005975">
    <property type="term" value="P:carbohydrate metabolic process"/>
    <property type="evidence" value="ECO:0007669"/>
    <property type="project" value="UniProtKB-ARBA"/>
</dbReference>
<keyword evidence="1" id="KW-0732">Signal</keyword>
<gene>
    <name evidence="2" type="ORF">NDR86_25210</name>
</gene>
<feature type="signal peptide" evidence="1">
    <location>
        <begin position="1"/>
        <end position="29"/>
    </location>
</feature>
<evidence type="ECO:0008006" key="4">
    <source>
        <dbReference type="Google" id="ProtNLM"/>
    </source>
</evidence>
<dbReference type="AlphaFoldDB" id="A0A9X2E9W0"/>
<evidence type="ECO:0000313" key="3">
    <source>
        <dbReference type="Proteomes" id="UP001139157"/>
    </source>
</evidence>
<accession>A0A9X2E9W0</accession>
<name>A0A9X2E9W0_9NOCA</name>
<sequence length="136" mass="13702">MIAGFARIGAATIAFASIGALLNAPAASADVTGVSVNAGPDGLLTGCSYTVVATVTTPPHEPGAVTFFNDGSQIPGWGDYHPDNGTVTTSWTPQRIGGQNITAVQTEPNGVNTRSYIRVDVVGAGVNTGSGCIRTP</sequence>
<feature type="chain" id="PRO_5040814466" description="Ig-like domain-containing protein" evidence="1">
    <location>
        <begin position="30"/>
        <end position="136"/>
    </location>
</feature>
<organism evidence="2 3">
    <name type="scientific">Nocardia pulmonis</name>
    <dbReference type="NCBI Taxonomy" id="2951408"/>
    <lineage>
        <taxon>Bacteria</taxon>
        <taxon>Bacillati</taxon>
        <taxon>Actinomycetota</taxon>
        <taxon>Actinomycetes</taxon>
        <taxon>Mycobacteriales</taxon>
        <taxon>Nocardiaceae</taxon>
        <taxon>Nocardia</taxon>
    </lineage>
</organism>
<keyword evidence="3" id="KW-1185">Reference proteome</keyword>
<evidence type="ECO:0000256" key="1">
    <source>
        <dbReference type="SAM" id="SignalP"/>
    </source>
</evidence>
<dbReference type="EMBL" id="JAMRXG010000011">
    <property type="protein sequence ID" value="MCM6776792.1"/>
    <property type="molecule type" value="Genomic_DNA"/>
</dbReference>
<dbReference type="RefSeq" id="WP_251915159.1">
    <property type="nucleotide sequence ID" value="NZ_JAMRXG010000011.1"/>
</dbReference>
<proteinExistence type="predicted"/>